<accession>G4YIN0</accession>
<keyword evidence="3" id="KW-1185">Reference proteome</keyword>
<evidence type="ECO:0000313" key="2">
    <source>
        <dbReference type="EMBL" id="EGZ28154.1"/>
    </source>
</evidence>
<dbReference type="AlphaFoldDB" id="G4YIN0"/>
<feature type="compositionally biased region" description="Basic and acidic residues" evidence="1">
    <location>
        <begin position="110"/>
        <end position="141"/>
    </location>
</feature>
<feature type="compositionally biased region" description="Basic and acidic residues" evidence="1">
    <location>
        <begin position="40"/>
        <end position="73"/>
    </location>
</feature>
<evidence type="ECO:0000313" key="3">
    <source>
        <dbReference type="Proteomes" id="UP000002640"/>
    </source>
</evidence>
<dbReference type="RefSeq" id="XP_009515429.1">
    <property type="nucleotide sequence ID" value="XM_009517134.1"/>
</dbReference>
<dbReference type="Proteomes" id="UP000002640">
    <property type="component" value="Unassembled WGS sequence"/>
</dbReference>
<reference evidence="2 3" key="1">
    <citation type="journal article" date="2006" name="Science">
        <title>Phytophthora genome sequences uncover evolutionary origins and mechanisms of pathogenesis.</title>
        <authorList>
            <person name="Tyler B.M."/>
            <person name="Tripathy S."/>
            <person name="Zhang X."/>
            <person name="Dehal P."/>
            <person name="Jiang R.H."/>
            <person name="Aerts A."/>
            <person name="Arredondo F.D."/>
            <person name="Baxter L."/>
            <person name="Bensasson D."/>
            <person name="Beynon J.L."/>
            <person name="Chapman J."/>
            <person name="Damasceno C.M."/>
            <person name="Dorrance A.E."/>
            <person name="Dou D."/>
            <person name="Dickerman A.W."/>
            <person name="Dubchak I.L."/>
            <person name="Garbelotto M."/>
            <person name="Gijzen M."/>
            <person name="Gordon S.G."/>
            <person name="Govers F."/>
            <person name="Grunwald N.J."/>
            <person name="Huang W."/>
            <person name="Ivors K.L."/>
            <person name="Jones R.W."/>
            <person name="Kamoun S."/>
            <person name="Krampis K."/>
            <person name="Lamour K.H."/>
            <person name="Lee M.K."/>
            <person name="McDonald W.H."/>
            <person name="Medina M."/>
            <person name="Meijer H.J."/>
            <person name="Nordberg E.K."/>
            <person name="Maclean D.J."/>
            <person name="Ospina-Giraldo M.D."/>
            <person name="Morris P.F."/>
            <person name="Phuntumart V."/>
            <person name="Putnam N.H."/>
            <person name="Rash S."/>
            <person name="Rose J.K."/>
            <person name="Sakihama Y."/>
            <person name="Salamov A.A."/>
            <person name="Savidor A."/>
            <person name="Scheuring C.F."/>
            <person name="Smith B.M."/>
            <person name="Sobral B.W."/>
            <person name="Terry A."/>
            <person name="Torto-Alalibo T.A."/>
            <person name="Win J."/>
            <person name="Xu Z."/>
            <person name="Zhang H."/>
            <person name="Grigoriev I.V."/>
            <person name="Rokhsar D.S."/>
            <person name="Boore J.L."/>
        </authorList>
    </citation>
    <scope>NUCLEOTIDE SEQUENCE [LARGE SCALE GENOMIC DNA]</scope>
    <source>
        <strain evidence="2 3">P6497</strain>
    </source>
</reference>
<organism evidence="2 3">
    <name type="scientific">Phytophthora sojae (strain P6497)</name>
    <name type="common">Soybean stem and root rot agent</name>
    <name type="synonym">Phytophthora megasperma f. sp. glycines</name>
    <dbReference type="NCBI Taxonomy" id="1094619"/>
    <lineage>
        <taxon>Eukaryota</taxon>
        <taxon>Sar</taxon>
        <taxon>Stramenopiles</taxon>
        <taxon>Oomycota</taxon>
        <taxon>Peronosporomycetes</taxon>
        <taxon>Peronosporales</taxon>
        <taxon>Peronosporaceae</taxon>
        <taxon>Phytophthora</taxon>
    </lineage>
</organism>
<name>G4YIN0_PHYSP</name>
<proteinExistence type="predicted"/>
<evidence type="ECO:0000256" key="1">
    <source>
        <dbReference type="SAM" id="MobiDB-lite"/>
    </source>
</evidence>
<feature type="region of interest" description="Disordered" evidence="1">
    <location>
        <begin position="105"/>
        <end position="142"/>
    </location>
</feature>
<dbReference type="EMBL" id="JH159151">
    <property type="protein sequence ID" value="EGZ28154.1"/>
    <property type="molecule type" value="Genomic_DNA"/>
</dbReference>
<protein>
    <submittedName>
        <fullName evidence="2">Uncharacterized protein</fullName>
    </submittedName>
</protein>
<dbReference type="OMA" id="DAMRSME"/>
<dbReference type="InParanoid" id="G4YIN0"/>
<feature type="region of interest" description="Disordered" evidence="1">
    <location>
        <begin position="39"/>
        <end position="83"/>
    </location>
</feature>
<sequence length="161" mass="18525">MTSKSSKKLYTCIFAGNLIVNLCASSDIVTKLHHWKRTSSAKDSKAEASHKRREVRDLFSEPVEKEDPQRELDDSVPSPSDDIQLNRLLDDYMLGEKGDRIMQQMEELAMEDKPLTDRDTKSPSEDLFRDDVKPEPEKQEPSLDLDAMLSMKDFEKYIAEN</sequence>
<gene>
    <name evidence="2" type="ORF">PHYSODRAFT_467909</name>
</gene>
<dbReference type="KEGG" id="psoj:PHYSODRAFT_467909"/>
<dbReference type="GeneID" id="20653619"/>